<proteinExistence type="predicted"/>
<dbReference type="AlphaFoldDB" id="F8UHC9"/>
<dbReference type="InterPro" id="IPR015422">
    <property type="entry name" value="PyrdxlP-dep_Trfase_small"/>
</dbReference>
<sequence>YRTLLKDVPGVTFQQDQPDRLNIYWMNGVLIDPIAFGMSRNDLMVHLKDAGIETRKFFNGMHRQSSLAKYGCDMSDEYPISDMLADNGLYLPSGSALTASQIEYICDAIKRASPFCIGSNAHGCIQQVR</sequence>
<organism evidence="1">
    <name type="scientific">uncultured microorganism</name>
    <dbReference type="NCBI Taxonomy" id="358574"/>
    <lineage>
        <taxon>unclassified sequences</taxon>
        <taxon>environmental samples</taxon>
    </lineage>
</organism>
<dbReference type="SUPFAM" id="SSF53383">
    <property type="entry name" value="PLP-dependent transferases"/>
    <property type="match status" value="1"/>
</dbReference>
<dbReference type="InterPro" id="IPR015424">
    <property type="entry name" value="PyrdxlP-dep_Trfase"/>
</dbReference>
<gene>
    <name evidence="1" type="ORF">LDC_03250</name>
</gene>
<dbReference type="EC" id="2.6.1.50" evidence="1"/>
<dbReference type="Gene3D" id="3.90.1150.10">
    <property type="entry name" value="Aspartate Aminotransferase, domain 1"/>
    <property type="match status" value="1"/>
</dbReference>
<dbReference type="GO" id="GO:0047310">
    <property type="term" value="F:glutamine-scyllo-inositol transaminase activity"/>
    <property type="evidence" value="ECO:0007669"/>
    <property type="project" value="UniProtKB-EC"/>
</dbReference>
<name>F8UHC9_9ZZZZ</name>
<dbReference type="EMBL" id="JF805129">
    <property type="protein sequence ID" value="AEI30436.1"/>
    <property type="molecule type" value="Genomic_DNA"/>
</dbReference>
<accession>F8UHC9</accession>
<reference evidence="1" key="1">
    <citation type="submission" date="2011-04" db="EMBL/GenBank/DDBJ databases">
        <title>Taxonomic and functional metagenomic profiling of the microbial community in the anoxic sediment of a brackish shallow lake (Laguna de Carrizo Central Spain).</title>
        <authorList>
            <consortium name="CONSOLIDER consortium CSD2007-00005"/>
            <person name="Guazzaroni M.-E."/>
            <person name="Richter M."/>
            <person name="Garcia-Salamanca A."/>
            <person name="Yarza P."/>
            <person name="Ferrer M."/>
        </authorList>
    </citation>
    <scope>NUCLEOTIDE SEQUENCE</scope>
</reference>
<dbReference type="Pfam" id="PF01041">
    <property type="entry name" value="DegT_DnrJ_EryC1"/>
    <property type="match status" value="1"/>
</dbReference>
<feature type="non-terminal residue" evidence="1">
    <location>
        <position position="1"/>
    </location>
</feature>
<keyword evidence="1" id="KW-0808">Transferase</keyword>
<evidence type="ECO:0000313" key="1">
    <source>
        <dbReference type="EMBL" id="AEI30436.1"/>
    </source>
</evidence>
<protein>
    <submittedName>
        <fullName evidence="1">DegT/DnrJ/EryC1/StrS aminotransferase</fullName>
        <ecNumber evidence="1">2.6.1.50</ecNumber>
    </submittedName>
</protein>
<keyword evidence="1" id="KW-0032">Aminotransferase</keyword>
<dbReference type="InterPro" id="IPR000653">
    <property type="entry name" value="DegT/StrS_aminotransferase"/>
</dbReference>